<name>A0A6M3ZNM1_9BURK</name>
<evidence type="ECO:0000313" key="1">
    <source>
        <dbReference type="EMBL" id="QJQ00197.1"/>
    </source>
</evidence>
<sequence length="215" mass="22157">MMMVLGMFVFSLPTLAYQELQRQTQWKFASNSRVGRRDALQFTGKGDDAITLSGWIAPELTGSAFSLDALRLMADTGKSWFLIQGTGRIYGSYVIESMDEGRTVLDGDGDAKRIEFTIKLKRTDDSVLSALGLGDISDLRNMVNIDGITNSIADKARNVVGSAIGGVTSAAGAIVGKVGGVAGAVSSAKGAISNASGAVSGAASSVAGKIGGLGQ</sequence>
<protein>
    <submittedName>
        <fullName evidence="1">Oxidoreductase</fullName>
    </submittedName>
</protein>
<organism evidence="1 2">
    <name type="scientific">Herbaspirillum rubrisubalbicans Os34</name>
    <dbReference type="NCBI Taxonomy" id="1235827"/>
    <lineage>
        <taxon>Bacteria</taxon>
        <taxon>Pseudomonadati</taxon>
        <taxon>Pseudomonadota</taxon>
        <taxon>Betaproteobacteria</taxon>
        <taxon>Burkholderiales</taxon>
        <taxon>Oxalobacteraceae</taxon>
        <taxon>Herbaspirillum</taxon>
    </lineage>
</organism>
<dbReference type="AlphaFoldDB" id="A0A6M3ZNM1"/>
<proteinExistence type="predicted"/>
<gene>
    <name evidence="1" type="ORF">C798_08115</name>
</gene>
<dbReference type="Pfam" id="PF06995">
    <property type="entry name" value="Phage_P2_GpU"/>
    <property type="match status" value="1"/>
</dbReference>
<dbReference type="RefSeq" id="WP_017455165.1">
    <property type="nucleotide sequence ID" value="NZ_CP008956.1"/>
</dbReference>
<dbReference type="Proteomes" id="UP000501648">
    <property type="component" value="Chromosome"/>
</dbReference>
<dbReference type="EMBL" id="CP008956">
    <property type="protein sequence ID" value="QJQ00197.1"/>
    <property type="molecule type" value="Genomic_DNA"/>
</dbReference>
<evidence type="ECO:0000313" key="2">
    <source>
        <dbReference type="Proteomes" id="UP000501648"/>
    </source>
</evidence>
<accession>A0A6M3ZNM1</accession>
<dbReference type="InterPro" id="IPR009734">
    <property type="entry name" value="Myoviridae_GpU"/>
</dbReference>
<reference evidence="1 2" key="1">
    <citation type="journal article" date="2012" name="J. Bacteriol.">
        <title>Genome sequence of the pathogenic Herbaspirillum seropedicae strain Os34, isolated from rice roots.</title>
        <authorList>
            <person name="Ye W."/>
            <person name="Ye S."/>
            <person name="Liu J."/>
            <person name="Chang S."/>
            <person name="Chen M."/>
            <person name="Zhu B."/>
            <person name="Guo L."/>
            <person name="An Q."/>
        </authorList>
    </citation>
    <scope>NUCLEOTIDE SEQUENCE [LARGE SCALE GENOMIC DNA]</scope>
    <source>
        <strain evidence="1 2">Os34</strain>
    </source>
</reference>